<protein>
    <submittedName>
        <fullName evidence="1">Uncharacterized protein</fullName>
    </submittedName>
</protein>
<sequence length="130" mass="14866">MKRNIRMHSGWRKVIEKPAELVIQAENQRVGRIKGNREGLLGEHRKCACSEIDRINDAVVSKCSLWLHFKTGEIRPLFSIEERSFKASMKGELFITMGSLHNKLSLRQLFEKQGGRVGEGGEDEAKMKNE</sequence>
<evidence type="ECO:0000313" key="2">
    <source>
        <dbReference type="Proteomes" id="UP001054945"/>
    </source>
</evidence>
<organism evidence="1 2">
    <name type="scientific">Caerostris extrusa</name>
    <name type="common">Bark spider</name>
    <name type="synonym">Caerostris bankana</name>
    <dbReference type="NCBI Taxonomy" id="172846"/>
    <lineage>
        <taxon>Eukaryota</taxon>
        <taxon>Metazoa</taxon>
        <taxon>Ecdysozoa</taxon>
        <taxon>Arthropoda</taxon>
        <taxon>Chelicerata</taxon>
        <taxon>Arachnida</taxon>
        <taxon>Araneae</taxon>
        <taxon>Araneomorphae</taxon>
        <taxon>Entelegynae</taxon>
        <taxon>Araneoidea</taxon>
        <taxon>Araneidae</taxon>
        <taxon>Caerostris</taxon>
    </lineage>
</organism>
<keyword evidence="2" id="KW-1185">Reference proteome</keyword>
<reference evidence="1 2" key="1">
    <citation type="submission" date="2021-06" db="EMBL/GenBank/DDBJ databases">
        <title>Caerostris extrusa draft genome.</title>
        <authorList>
            <person name="Kono N."/>
            <person name="Arakawa K."/>
        </authorList>
    </citation>
    <scope>NUCLEOTIDE SEQUENCE [LARGE SCALE GENOMIC DNA]</scope>
</reference>
<evidence type="ECO:0000313" key="1">
    <source>
        <dbReference type="EMBL" id="GIX85387.1"/>
    </source>
</evidence>
<gene>
    <name evidence="1" type="ORF">CEXT_542421</name>
</gene>
<name>A0AAV4NKP7_CAEEX</name>
<dbReference type="AlphaFoldDB" id="A0AAV4NKP7"/>
<accession>A0AAV4NKP7</accession>
<dbReference type="Proteomes" id="UP001054945">
    <property type="component" value="Unassembled WGS sequence"/>
</dbReference>
<comment type="caution">
    <text evidence="1">The sequence shown here is derived from an EMBL/GenBank/DDBJ whole genome shotgun (WGS) entry which is preliminary data.</text>
</comment>
<dbReference type="EMBL" id="BPLR01003511">
    <property type="protein sequence ID" value="GIX85387.1"/>
    <property type="molecule type" value="Genomic_DNA"/>
</dbReference>
<proteinExistence type="predicted"/>